<dbReference type="Gene3D" id="2.30.110.10">
    <property type="entry name" value="Electron Transport, Fmn-binding Protein, Chain A"/>
    <property type="match status" value="1"/>
</dbReference>
<dbReference type="EMBL" id="JBGEHV010000043">
    <property type="protein sequence ID" value="MEY8041841.1"/>
    <property type="molecule type" value="Genomic_DNA"/>
</dbReference>
<evidence type="ECO:0000313" key="3">
    <source>
        <dbReference type="Proteomes" id="UP001564626"/>
    </source>
</evidence>
<proteinExistence type="predicted"/>
<gene>
    <name evidence="2" type="ORF">AB8O55_20725</name>
</gene>
<dbReference type="RefSeq" id="WP_345361493.1">
    <property type="nucleotide sequence ID" value="NZ_BAABII010000005.1"/>
</dbReference>
<evidence type="ECO:0000313" key="2">
    <source>
        <dbReference type="EMBL" id="MEY8041841.1"/>
    </source>
</evidence>
<comment type="caution">
    <text evidence="2">The sequence shown here is derived from an EMBL/GenBank/DDBJ whole genome shotgun (WGS) entry which is preliminary data.</text>
</comment>
<keyword evidence="3" id="KW-1185">Reference proteome</keyword>
<dbReference type="Pfam" id="PF01243">
    <property type="entry name" value="PNPOx_N"/>
    <property type="match status" value="1"/>
</dbReference>
<evidence type="ECO:0000259" key="1">
    <source>
        <dbReference type="Pfam" id="PF01243"/>
    </source>
</evidence>
<accession>A0ABV4CL83</accession>
<dbReference type="PANTHER" id="PTHR42815:SF2">
    <property type="entry name" value="FAD-BINDING, PUTATIVE (AFU_ORTHOLOGUE AFUA_6G07600)-RELATED"/>
    <property type="match status" value="1"/>
</dbReference>
<reference evidence="2 3" key="1">
    <citation type="submission" date="2024-08" db="EMBL/GenBank/DDBJ databases">
        <title>Genome mining of Saccharopolyspora cebuensis PGLac3 from Nigerian medicinal plant.</title>
        <authorList>
            <person name="Ezeobiora C.E."/>
            <person name="Igbokwe N.H."/>
            <person name="Amin D.H."/>
            <person name="Mendie U.E."/>
        </authorList>
    </citation>
    <scope>NUCLEOTIDE SEQUENCE [LARGE SCALE GENOMIC DNA]</scope>
    <source>
        <strain evidence="2 3">PGLac3</strain>
    </source>
</reference>
<dbReference type="SUPFAM" id="SSF50475">
    <property type="entry name" value="FMN-binding split barrel"/>
    <property type="match status" value="1"/>
</dbReference>
<dbReference type="InterPro" id="IPR011576">
    <property type="entry name" value="Pyridox_Oxase_N"/>
</dbReference>
<dbReference type="NCBIfam" id="TIGR04025">
    <property type="entry name" value="PPOX_FMN_DR2398"/>
    <property type="match status" value="1"/>
</dbReference>
<dbReference type="InterPro" id="IPR024029">
    <property type="entry name" value="Pyridox_Oxase_FMN-dep"/>
</dbReference>
<name>A0ABV4CL83_9PSEU</name>
<dbReference type="PANTHER" id="PTHR42815">
    <property type="entry name" value="FAD-BINDING, PUTATIVE (AFU_ORTHOLOGUE AFUA_6G07600)-RELATED"/>
    <property type="match status" value="1"/>
</dbReference>
<dbReference type="InterPro" id="IPR012349">
    <property type="entry name" value="Split_barrel_FMN-bd"/>
</dbReference>
<protein>
    <submittedName>
        <fullName evidence="2">MSMEG_1061 family FMN-dependent PPOX-type flavoprotein</fullName>
    </submittedName>
</protein>
<sequence length="197" mass="21572">MSGWHDLRPVTDETHLREFVETPHPAIADKAAPLVDAESRRFIAASPLVLVATTGDDGTIDVSPRGDPPGSVLVSDDGRDLAIPDRRGNRRLDTMRNLLRDPRAALIFLVPGVQETLRVNGTATVVHDGPFFDRMADAGTRPHLAVVVHVREVFVHCGQSLNRSRFWRPESWPDTAEVPSVGTLFSSQAAARDTART</sequence>
<dbReference type="Proteomes" id="UP001564626">
    <property type="component" value="Unassembled WGS sequence"/>
</dbReference>
<feature type="domain" description="Pyridoxamine 5'-phosphate oxidase N-terminal" evidence="1">
    <location>
        <begin position="36"/>
        <end position="155"/>
    </location>
</feature>
<organism evidence="2 3">
    <name type="scientific">Saccharopolyspora cebuensis</name>
    <dbReference type="NCBI Taxonomy" id="418759"/>
    <lineage>
        <taxon>Bacteria</taxon>
        <taxon>Bacillati</taxon>
        <taxon>Actinomycetota</taxon>
        <taxon>Actinomycetes</taxon>
        <taxon>Pseudonocardiales</taxon>
        <taxon>Pseudonocardiaceae</taxon>
        <taxon>Saccharopolyspora</taxon>
    </lineage>
</organism>